<dbReference type="GO" id="GO:0006685">
    <property type="term" value="P:sphingomyelin catabolic process"/>
    <property type="evidence" value="ECO:0007669"/>
    <property type="project" value="TreeGrafter"/>
</dbReference>
<evidence type="ECO:0000313" key="6">
    <source>
        <dbReference type="EMBL" id="OAD69899.1"/>
    </source>
</evidence>
<dbReference type="GO" id="GO:0016020">
    <property type="term" value="C:membrane"/>
    <property type="evidence" value="ECO:0007669"/>
    <property type="project" value="UniProtKB-SubCell"/>
</dbReference>
<proteinExistence type="predicted"/>
<dbReference type="PANTHER" id="PTHR12988:SF6">
    <property type="entry name" value="SPHINGOMYELIN PHOSPHODIESTERASE 4"/>
    <property type="match status" value="1"/>
</dbReference>
<dbReference type="OrthoDB" id="10251508at2759"/>
<dbReference type="STRING" id="763407.A0A167L9J0"/>
<organism evidence="6 7">
    <name type="scientific">Phycomyces blakesleeanus (strain ATCC 8743b / DSM 1359 / FGSC 10004 / NBRC 33097 / NRRL 1555)</name>
    <dbReference type="NCBI Taxonomy" id="763407"/>
    <lineage>
        <taxon>Eukaryota</taxon>
        <taxon>Fungi</taxon>
        <taxon>Fungi incertae sedis</taxon>
        <taxon>Mucoromycota</taxon>
        <taxon>Mucoromycotina</taxon>
        <taxon>Mucoromycetes</taxon>
        <taxon>Mucorales</taxon>
        <taxon>Phycomycetaceae</taxon>
        <taxon>Phycomyces</taxon>
    </lineage>
</organism>
<comment type="subcellular location">
    <subcellularLocation>
        <location evidence="1">Membrane</location>
        <topology evidence="1">Single-pass membrane protein</topology>
    </subcellularLocation>
</comment>
<dbReference type="InParanoid" id="A0A167L9J0"/>
<gene>
    <name evidence="6" type="ORF">PHYBLDRAFT_171921</name>
</gene>
<keyword evidence="2 5" id="KW-0812">Transmembrane</keyword>
<dbReference type="GO" id="GO:0046513">
    <property type="term" value="P:ceramide biosynthetic process"/>
    <property type="evidence" value="ECO:0007669"/>
    <property type="project" value="TreeGrafter"/>
</dbReference>
<reference evidence="7" key="1">
    <citation type="submission" date="2015-06" db="EMBL/GenBank/DDBJ databases">
        <title>Expansion of signal transduction pathways in fungi by whole-genome duplication.</title>
        <authorList>
            <consortium name="DOE Joint Genome Institute"/>
            <person name="Corrochano L.M."/>
            <person name="Kuo A."/>
            <person name="Marcet-Houben M."/>
            <person name="Polaino S."/>
            <person name="Salamov A."/>
            <person name="Villalobos J.M."/>
            <person name="Alvarez M.I."/>
            <person name="Avalos J."/>
            <person name="Benito E.P."/>
            <person name="Benoit I."/>
            <person name="Burger G."/>
            <person name="Camino L.P."/>
            <person name="Canovas D."/>
            <person name="Cerda-Olmedo E."/>
            <person name="Cheng J.-F."/>
            <person name="Dominguez A."/>
            <person name="Elias M."/>
            <person name="Eslava A.P."/>
            <person name="Glaser F."/>
            <person name="Grimwood J."/>
            <person name="Gutierrez G."/>
            <person name="Heitman J."/>
            <person name="Henrissat B."/>
            <person name="Iturriaga E.A."/>
            <person name="Lang B.F."/>
            <person name="Lavin J.L."/>
            <person name="Lee S."/>
            <person name="Li W."/>
            <person name="Lindquist E."/>
            <person name="Lopez-Garcia S."/>
            <person name="Luque E.M."/>
            <person name="Marcos A.T."/>
            <person name="Martin J."/>
            <person name="McCluskey K."/>
            <person name="Medina H.R."/>
            <person name="Miralles-Duran A."/>
            <person name="Miyazaki A."/>
            <person name="Munoz-Torres E."/>
            <person name="Oguiza J.A."/>
            <person name="Ohm R."/>
            <person name="Olmedo M."/>
            <person name="Orejas M."/>
            <person name="Ortiz-Castellanos L."/>
            <person name="Pisabarro A.G."/>
            <person name="Rodriguez-Romero J."/>
            <person name="Ruiz-Herrera J."/>
            <person name="Ruiz-Vazquez R."/>
            <person name="Sanz C."/>
            <person name="Schackwitz W."/>
            <person name="Schmutz J."/>
            <person name="Shahriari M."/>
            <person name="Shelest E."/>
            <person name="Silva-Franco F."/>
            <person name="Soanes D."/>
            <person name="Syed K."/>
            <person name="Tagua V.G."/>
            <person name="Talbot N.J."/>
            <person name="Thon M."/>
            <person name="De vries R.P."/>
            <person name="Wiebenga A."/>
            <person name="Yadav J.S."/>
            <person name="Braun E.L."/>
            <person name="Baker S."/>
            <person name="Garre V."/>
            <person name="Horwitz B."/>
            <person name="Torres-Martinez S."/>
            <person name="Idnurm A."/>
            <person name="Herrera-Estrella A."/>
            <person name="Gabaldon T."/>
            <person name="Grigoriev I.V."/>
        </authorList>
    </citation>
    <scope>NUCLEOTIDE SEQUENCE [LARGE SCALE GENOMIC DNA]</scope>
    <source>
        <strain evidence="7">NRRL 1555(-)</strain>
    </source>
</reference>
<dbReference type="AlphaFoldDB" id="A0A167L9J0"/>
<keyword evidence="3 5" id="KW-1133">Transmembrane helix</keyword>
<dbReference type="GeneID" id="28997595"/>
<name>A0A167L9J0_PHYB8</name>
<dbReference type="InterPro" id="IPR024129">
    <property type="entry name" value="Sphingomy_SMPD4"/>
</dbReference>
<dbReference type="GO" id="GO:0046475">
    <property type="term" value="P:glycerophospholipid catabolic process"/>
    <property type="evidence" value="ECO:0007669"/>
    <property type="project" value="TreeGrafter"/>
</dbReference>
<keyword evidence="7" id="KW-1185">Reference proteome</keyword>
<evidence type="ECO:0000256" key="3">
    <source>
        <dbReference type="ARBA" id="ARBA00022989"/>
    </source>
</evidence>
<dbReference type="VEuPathDB" id="FungiDB:PHYBLDRAFT_171921"/>
<evidence type="ECO:0000256" key="4">
    <source>
        <dbReference type="ARBA" id="ARBA00023136"/>
    </source>
</evidence>
<evidence type="ECO:0000256" key="5">
    <source>
        <dbReference type="SAM" id="Phobius"/>
    </source>
</evidence>
<dbReference type="RefSeq" id="XP_018287939.1">
    <property type="nucleotide sequence ID" value="XM_018436689.1"/>
</dbReference>
<dbReference type="GO" id="GO:0050290">
    <property type="term" value="F:sphingomyelin phosphodiesterase D activity"/>
    <property type="evidence" value="ECO:0007669"/>
    <property type="project" value="InterPro"/>
</dbReference>
<accession>A0A167L9J0</accession>
<dbReference type="PANTHER" id="PTHR12988">
    <property type="entry name" value="SPHINGOMYELIN PHOSPHODIESTERASE 4"/>
    <property type="match status" value="1"/>
</dbReference>
<feature type="transmembrane region" description="Helical" evidence="5">
    <location>
        <begin position="741"/>
        <end position="764"/>
    </location>
</feature>
<protein>
    <submittedName>
        <fullName evidence="6">Uncharacterized protein</fullName>
    </submittedName>
</protein>
<evidence type="ECO:0000313" key="7">
    <source>
        <dbReference type="Proteomes" id="UP000077315"/>
    </source>
</evidence>
<evidence type="ECO:0000256" key="1">
    <source>
        <dbReference type="ARBA" id="ARBA00004167"/>
    </source>
</evidence>
<keyword evidence="4 5" id="KW-0472">Membrane</keyword>
<sequence length="770" mass="88242">MDFNSLFDNHNILSICDFLLDYCKNCLVEQADLTHHQATPFYNFFPTLLSRIFGSPTTSTLSKILTDFHFRGWMHSGITPPQTKAILSLLNVDGYFFQAMLRMSEYPEYEFYLINLNLPADVQNILKEGCIQYLPRVYSQCAISRGPSDIGVLDVRKAATERSYITPMKQESNSQIRFSMIQFYFHYVLSVPTWPITPSYTQSNTSAFIGPTVIPNPSQTRDNSILNIIIHKYIQIFITCSSSPSKRRYPLIDMFFLDCCVELWLRNSWINPGGRLAPELMEIIKMLIKHIVKQDLRFCTYNFGREDDSSGFTYRMVYDTVRPEITFLISRLISTWRIDPDFNEVINLWLLWVKPWKYKQLQTNTPVSNHLKVSPVDDGWAAFIVENGACYISIVESILKITATFRYIETPIIYPTPVNNTSTATHLKSAPTTANTSHSIFGNTFSSAITKASWLLGTPSPRPRNNPEYRWQLDIFQSVLSLFSETGLVPFLRSVEKAVNMVQLEIIERSATNGPELKEAISVVARKCVHDSENSYVQTHKAIFQLCGVIRSMDSASYKPKNIYALSTVRNPSLTQSSKSLNDAITTQNSAANTTPGKNNDYLHKLVSTANTFQQIFMLPESENMIRTSALKQNSKENIMSPNITTAKKRVIAPLSKAKVYYENGPLCPEDLEKVKKGLALCTPSLTRQKGILCKEMARSYESMWVLSWIMPLEQKINTMYQKWGLSGKYHLPKRLSLRFFAAYVNLAWMFGLPVVLYVFYYYIYMYIFI</sequence>
<dbReference type="Proteomes" id="UP000077315">
    <property type="component" value="Unassembled WGS sequence"/>
</dbReference>
<dbReference type="EMBL" id="KV440990">
    <property type="protein sequence ID" value="OAD69899.1"/>
    <property type="molecule type" value="Genomic_DNA"/>
</dbReference>
<evidence type="ECO:0000256" key="2">
    <source>
        <dbReference type="ARBA" id="ARBA00022692"/>
    </source>
</evidence>